<dbReference type="InterPro" id="IPR012312">
    <property type="entry name" value="Hemerythrin-like"/>
</dbReference>
<dbReference type="STRING" id="1121117.SAMN02745977_02221"/>
<dbReference type="OrthoDB" id="7349010at2"/>
<protein>
    <submittedName>
        <fullName evidence="2">Hemerythrin-like domain-containing protein</fullName>
    </submittedName>
</protein>
<dbReference type="PANTHER" id="PTHR39966:SF1">
    <property type="entry name" value="HEMERYTHRIN-LIKE DOMAIN-CONTAINING PROTEIN"/>
    <property type="match status" value="1"/>
</dbReference>
<dbReference type="RefSeq" id="WP_091817915.1">
    <property type="nucleotide sequence ID" value="NZ_FOCW01000008.1"/>
</dbReference>
<organism evidence="2 3">
    <name type="scientific">Brachymonas denitrificans DSM 15123</name>
    <dbReference type="NCBI Taxonomy" id="1121117"/>
    <lineage>
        <taxon>Bacteria</taxon>
        <taxon>Pseudomonadati</taxon>
        <taxon>Pseudomonadota</taxon>
        <taxon>Betaproteobacteria</taxon>
        <taxon>Burkholderiales</taxon>
        <taxon>Comamonadaceae</taxon>
        <taxon>Brachymonas</taxon>
    </lineage>
</organism>
<evidence type="ECO:0000259" key="1">
    <source>
        <dbReference type="Pfam" id="PF01814"/>
    </source>
</evidence>
<name>A0A1H8K146_9BURK</name>
<dbReference type="EMBL" id="FOCW01000008">
    <property type="protein sequence ID" value="SEN86525.1"/>
    <property type="molecule type" value="Genomic_DNA"/>
</dbReference>
<dbReference type="PANTHER" id="PTHR39966">
    <property type="entry name" value="BLL2471 PROTEIN-RELATED"/>
    <property type="match status" value="1"/>
</dbReference>
<sequence>MSLAIDDLMHEHDAILASFQLLDGMSHTLALGKQISADDAAQFVAFLREFGDKCHHGKEEGFLFPAMVDAGLPQQSGPIAVMLHDHTQGRAWMQAMEDALAPAFNPDAFVSALHSYVLLMRSHIAKENNVLFPMAENILEADQLQTLFDQFEAHEAQVIGAGRHEELHALLEQLLARYPAPAAAHAH</sequence>
<keyword evidence="3" id="KW-1185">Reference proteome</keyword>
<dbReference type="Proteomes" id="UP000199531">
    <property type="component" value="Unassembled WGS sequence"/>
</dbReference>
<proteinExistence type="predicted"/>
<dbReference type="AlphaFoldDB" id="A0A1H8K146"/>
<reference evidence="2 3" key="1">
    <citation type="submission" date="2016-10" db="EMBL/GenBank/DDBJ databases">
        <authorList>
            <person name="de Groot N.N."/>
        </authorList>
    </citation>
    <scope>NUCLEOTIDE SEQUENCE [LARGE SCALE GENOMIC DNA]</scope>
    <source>
        <strain evidence="2 3">DSM 15123</strain>
    </source>
</reference>
<gene>
    <name evidence="2" type="ORF">SAMN02745977_02221</name>
</gene>
<accession>A0A1H8K146</accession>
<evidence type="ECO:0000313" key="3">
    <source>
        <dbReference type="Proteomes" id="UP000199531"/>
    </source>
</evidence>
<dbReference type="GO" id="GO:0005886">
    <property type="term" value="C:plasma membrane"/>
    <property type="evidence" value="ECO:0007669"/>
    <property type="project" value="TreeGrafter"/>
</dbReference>
<dbReference type="Gene3D" id="1.20.120.520">
    <property type="entry name" value="nmb1532 protein domain like"/>
    <property type="match status" value="1"/>
</dbReference>
<feature type="domain" description="Hemerythrin-like" evidence="1">
    <location>
        <begin position="4"/>
        <end position="135"/>
    </location>
</feature>
<evidence type="ECO:0000313" key="2">
    <source>
        <dbReference type="EMBL" id="SEN86525.1"/>
    </source>
</evidence>
<dbReference type="CDD" id="cd12108">
    <property type="entry name" value="Hr-like"/>
    <property type="match status" value="1"/>
</dbReference>
<dbReference type="Pfam" id="PF01814">
    <property type="entry name" value="Hemerythrin"/>
    <property type="match status" value="1"/>
</dbReference>